<accession>A0A1G7N3Q9</accession>
<keyword evidence="3" id="KW-1185">Reference proteome</keyword>
<dbReference type="EMBL" id="FNBU01000021">
    <property type="protein sequence ID" value="SDF68576.1"/>
    <property type="molecule type" value="Genomic_DNA"/>
</dbReference>
<organism evidence="2 3">
    <name type="scientific">Sporolituus thermophilus DSM 23256</name>
    <dbReference type="NCBI Taxonomy" id="1123285"/>
    <lineage>
        <taxon>Bacteria</taxon>
        <taxon>Bacillati</taxon>
        <taxon>Bacillota</taxon>
        <taxon>Negativicutes</taxon>
        <taxon>Selenomonadales</taxon>
        <taxon>Sporomusaceae</taxon>
        <taxon>Sporolituus</taxon>
    </lineage>
</organism>
<dbReference type="OrthoDB" id="1675044at2"/>
<feature type="signal peptide" evidence="1">
    <location>
        <begin position="1"/>
        <end position="22"/>
    </location>
</feature>
<evidence type="ECO:0000313" key="2">
    <source>
        <dbReference type="EMBL" id="SDF68576.1"/>
    </source>
</evidence>
<evidence type="ECO:0000313" key="3">
    <source>
        <dbReference type="Proteomes" id="UP000243333"/>
    </source>
</evidence>
<proteinExistence type="predicted"/>
<protein>
    <recommendedName>
        <fullName evidence="4">Copper amine oxidase N-terminal domain-containing protein</fullName>
    </recommendedName>
</protein>
<dbReference type="Proteomes" id="UP000243333">
    <property type="component" value="Unassembled WGS sequence"/>
</dbReference>
<dbReference type="RefSeq" id="WP_093691202.1">
    <property type="nucleotide sequence ID" value="NZ_FNBU01000021.1"/>
</dbReference>
<reference evidence="3" key="1">
    <citation type="submission" date="2016-10" db="EMBL/GenBank/DDBJ databases">
        <authorList>
            <person name="Varghese N."/>
            <person name="Submissions S."/>
        </authorList>
    </citation>
    <scope>NUCLEOTIDE SEQUENCE [LARGE SCALE GENOMIC DNA]</scope>
    <source>
        <strain evidence="3">DSM 23256</strain>
    </source>
</reference>
<gene>
    <name evidence="2" type="ORF">SAMN05660235_02408</name>
</gene>
<name>A0A1G7N3Q9_9FIRM</name>
<evidence type="ECO:0000256" key="1">
    <source>
        <dbReference type="SAM" id="SignalP"/>
    </source>
</evidence>
<sequence length="355" mass="38601">MRKWLCKGLLGILLGLSVAAPAAAGQRPDSLDILKLPEWTVSSNHYGGKLLLSDSPETVTADGILYQDKVVGDVRLFFHHVNGTTAPKKIVVLLENDDSEPAQVTVYQYGLGGPGHDYLAVGKTAQLRYFGKSDIYLVEVPAKDRRQLIAELDSAVVEPNMLVNGIYDFKTDRPVTVKVMMLPVHADAKKFVAQAKVLPPDEYRLRGTFDGANRLLIPHKVYNPDEHGPVALTLADNEVDRYVEGIDATDGSKVLNYGNYGVVYKLFLPSAGVGKADYFLNPRGGVYAGALSVKYRHETAEPLPTPSGQVAFGADKLNDFAPIGTFDVGQSLWLTFSPPGASNLPVKIVILPQQE</sequence>
<feature type="chain" id="PRO_5038894019" description="Copper amine oxidase N-terminal domain-containing protein" evidence="1">
    <location>
        <begin position="23"/>
        <end position="355"/>
    </location>
</feature>
<evidence type="ECO:0008006" key="4">
    <source>
        <dbReference type="Google" id="ProtNLM"/>
    </source>
</evidence>
<keyword evidence="1" id="KW-0732">Signal</keyword>
<dbReference type="STRING" id="1123285.SAMN05660235_02408"/>
<dbReference type="AlphaFoldDB" id="A0A1G7N3Q9"/>